<protein>
    <submittedName>
        <fullName evidence="1">Uncharacterized protein</fullName>
    </submittedName>
</protein>
<reference evidence="1 2" key="1">
    <citation type="submission" date="2018-08" db="EMBL/GenBank/DDBJ databases">
        <title>Comparative analysis of Burkholderia isolates from Puerto Rico.</title>
        <authorList>
            <person name="Hall C."/>
            <person name="Sahl J."/>
            <person name="Wagner D."/>
        </authorList>
    </citation>
    <scope>NUCLEOTIDE SEQUENCE [LARGE SCALE GENOMIC DNA]</scope>
    <source>
        <strain evidence="1 2">Bp9001</strain>
    </source>
</reference>
<dbReference type="Proteomes" id="UP000269271">
    <property type="component" value="Unassembled WGS sequence"/>
</dbReference>
<proteinExistence type="predicted"/>
<comment type="caution">
    <text evidence="1">The sequence shown here is derived from an EMBL/GenBank/DDBJ whole genome shotgun (WGS) entry which is preliminary data.</text>
</comment>
<dbReference type="EMBL" id="QTQX01000007">
    <property type="protein sequence ID" value="RQT29964.1"/>
    <property type="molecule type" value="Genomic_DNA"/>
</dbReference>
<gene>
    <name evidence="1" type="ORF">DF037_12795</name>
</gene>
<name>A0A3N8R1U4_9BURK</name>
<dbReference type="AlphaFoldDB" id="A0A3N8R1U4"/>
<sequence>MTVLTNELRESLFDPKALATRLLELVVERPILFMQLVWMATSTPVILADMLMSPSTCALACLLIAGWQHIDGGWNRAFQSHANQATESFAFEDALAVLGSHIEAGRIPAHDLAALFLEIYKLSLDPAQAFRRREMLSLLRGELSAAAQELKMQVLRTLVAKAKVEACPIDAFSAALDLATEGDVVAFVEPSELPTLYLEVILPKAGRVQFGQLGSKNSYLLCELALRCDSQLRQRFLNAVDVSGWSRETPSDASEQFVIRDQLIRRIRLHIYVLSRAIAAWPSQVPSELVGALSRAVHAGAIDRGDRHQLDAFNVSLTTGFLRTDEPSISLDLAAAIRRLEGKHLQTVVAQLCQIEEPAVLAEIVANTPASHNEQIASHLRTLTPDSSSKVVSLPALQTRVNALLAAGLIESAEVFNAVERDAVTLGPVQGREIARIRVELGMLIMRSDWAGLSAYALPTSLSPAERNDAVDALAFYRALAELKKEGGDFTGAEATFVRLNQRHPHVVAYAINLFVSRVHRLLNNDTFRLLSGNDLVEAKRYLSETERDVQPLIQHSVRDLKPFNINRIMLMLAAGLTRDALEVSLQMREAGYDAYFEGFGALAMARLGSKRQALTALTEVERVFGRTEFLAAVRGNIDEHRPYSTVPSLVVDDDPVPGLRHAFEAFSRLGHEEQAQVLQERGRIDLYLLEQVRGACASLIAVAPMMEHLGMLRLEDNISGVLKQFLLSRLLIAQWAVQDQPRGGMAESGGVGERDIVISKGTVELAVLEALTVESVETTNLTSHFKKLFKYGNCRFFFHITYSRGANRGGIVKHLKTMCASPPDGINYQRAEDLPDNDSSPIGFNAFYTIESREIIMTFLVLDMGRPLSKKTAP</sequence>
<accession>A0A3N8R1U4</accession>
<evidence type="ECO:0000313" key="2">
    <source>
        <dbReference type="Proteomes" id="UP000269271"/>
    </source>
</evidence>
<organism evidence="1 2">
    <name type="scientific">Burkholderia contaminans</name>
    <dbReference type="NCBI Taxonomy" id="488447"/>
    <lineage>
        <taxon>Bacteria</taxon>
        <taxon>Pseudomonadati</taxon>
        <taxon>Pseudomonadota</taxon>
        <taxon>Betaproteobacteria</taxon>
        <taxon>Burkholderiales</taxon>
        <taxon>Burkholderiaceae</taxon>
        <taxon>Burkholderia</taxon>
        <taxon>Burkholderia cepacia complex</taxon>
    </lineage>
</organism>
<evidence type="ECO:0000313" key="1">
    <source>
        <dbReference type="EMBL" id="RQT29964.1"/>
    </source>
</evidence>